<proteinExistence type="predicted"/>
<dbReference type="NCBIfam" id="TIGR02945">
    <property type="entry name" value="SUF_assoc"/>
    <property type="match status" value="1"/>
</dbReference>
<dbReference type="Gene3D" id="3.30.300.130">
    <property type="entry name" value="Fe-S cluster assembly (FSCA)"/>
    <property type="match status" value="1"/>
</dbReference>
<protein>
    <submittedName>
        <fullName evidence="3">SUF system Fe-S cluster assembly protein</fullName>
    </submittedName>
</protein>
<dbReference type="EMBL" id="JABFDB010000001">
    <property type="protein sequence ID" value="NYZ18291.1"/>
    <property type="molecule type" value="Genomic_DNA"/>
</dbReference>
<sequence length="123" mass="13525">MPDDATQLTRQLAGTDAPASDRKSALMDEIVAALKRCYDPEIPVDIWELGLIYRVDVDDDGVVAVDMTLTSPMCPVAGELPVQVGNMVETVEGVTACKVELVWEPPWRPDMMSEVAKVELDMF</sequence>
<dbReference type="Pfam" id="PF01883">
    <property type="entry name" value="FeS_assembly_P"/>
    <property type="match status" value="1"/>
</dbReference>
<dbReference type="InterPro" id="IPR014291">
    <property type="entry name" value="SUF_FeS_clus_asmbl-assoc"/>
</dbReference>
<dbReference type="PANTHER" id="PTHR42831">
    <property type="entry name" value="FE-S PROTEIN MATURATION AUXILIARY FACTOR YITW"/>
    <property type="match status" value="1"/>
</dbReference>
<dbReference type="InterPro" id="IPR034904">
    <property type="entry name" value="FSCA_dom_sf"/>
</dbReference>
<dbReference type="Proteomes" id="UP000584642">
    <property type="component" value="Unassembled WGS sequence"/>
</dbReference>
<dbReference type="SUPFAM" id="SSF117916">
    <property type="entry name" value="Fe-S cluster assembly (FSCA) domain-like"/>
    <property type="match status" value="1"/>
</dbReference>
<organism evidence="3 4">
    <name type="scientific">Azospirillum oleiclasticum</name>
    <dbReference type="NCBI Taxonomy" id="2735135"/>
    <lineage>
        <taxon>Bacteria</taxon>
        <taxon>Pseudomonadati</taxon>
        <taxon>Pseudomonadota</taxon>
        <taxon>Alphaproteobacteria</taxon>
        <taxon>Rhodospirillales</taxon>
        <taxon>Azospirillaceae</taxon>
        <taxon>Azospirillum</taxon>
    </lineage>
</organism>
<dbReference type="InterPro" id="IPR052339">
    <property type="entry name" value="Fe-S_Maturation_MIP18"/>
</dbReference>
<dbReference type="InterPro" id="IPR002744">
    <property type="entry name" value="MIP18-like"/>
</dbReference>
<evidence type="ECO:0000256" key="1">
    <source>
        <dbReference type="SAM" id="MobiDB-lite"/>
    </source>
</evidence>
<evidence type="ECO:0000259" key="2">
    <source>
        <dbReference type="Pfam" id="PF01883"/>
    </source>
</evidence>
<comment type="caution">
    <text evidence="3">The sequence shown here is derived from an EMBL/GenBank/DDBJ whole genome shotgun (WGS) entry which is preliminary data.</text>
</comment>
<feature type="region of interest" description="Disordered" evidence="1">
    <location>
        <begin position="1"/>
        <end position="21"/>
    </location>
</feature>
<reference evidence="3 4" key="1">
    <citation type="submission" date="2020-05" db="EMBL/GenBank/DDBJ databases">
        <title>Azospirillum oleiclasticum sp. nov, a nitrogen-fixing and heavy crude oil-emulsifying bacterium isolated from the crude oil of Yumen Oilfield.</title>
        <authorList>
            <person name="Wu D."/>
            <person name="Cai M."/>
            <person name="Zhang X."/>
        </authorList>
    </citation>
    <scope>NUCLEOTIDE SEQUENCE [LARGE SCALE GENOMIC DNA]</scope>
    <source>
        <strain evidence="3 4">ROY-1-1-2</strain>
    </source>
</reference>
<name>A0ABX2T4T8_9PROT</name>
<feature type="compositionally biased region" description="Polar residues" evidence="1">
    <location>
        <begin position="1"/>
        <end position="12"/>
    </location>
</feature>
<evidence type="ECO:0000313" key="4">
    <source>
        <dbReference type="Proteomes" id="UP000584642"/>
    </source>
</evidence>
<gene>
    <name evidence="3" type="ORF">HND93_01090</name>
</gene>
<feature type="domain" description="MIP18 family-like" evidence="2">
    <location>
        <begin position="28"/>
        <end position="100"/>
    </location>
</feature>
<evidence type="ECO:0000313" key="3">
    <source>
        <dbReference type="EMBL" id="NYZ18291.1"/>
    </source>
</evidence>
<dbReference type="RefSeq" id="WP_180280047.1">
    <property type="nucleotide sequence ID" value="NZ_JABFDB010000001.1"/>
</dbReference>
<accession>A0ABX2T4T8</accession>
<dbReference type="PANTHER" id="PTHR42831:SF1">
    <property type="entry name" value="FE-S PROTEIN MATURATION AUXILIARY FACTOR YITW"/>
    <property type="match status" value="1"/>
</dbReference>
<keyword evidence="4" id="KW-1185">Reference proteome</keyword>